<organism evidence="3 4">
    <name type="scientific">Kitasatospora terrestris</name>
    <dbReference type="NCBI Taxonomy" id="258051"/>
    <lineage>
        <taxon>Bacteria</taxon>
        <taxon>Bacillati</taxon>
        <taxon>Actinomycetota</taxon>
        <taxon>Actinomycetes</taxon>
        <taxon>Kitasatosporales</taxon>
        <taxon>Streptomycetaceae</taxon>
        <taxon>Kitasatospora</taxon>
    </lineage>
</organism>
<gene>
    <name evidence="3" type="ORF">GCM10023235_66740</name>
</gene>
<dbReference type="SUPFAM" id="SSF55785">
    <property type="entry name" value="PYP-like sensor domain (PAS domain)"/>
    <property type="match status" value="1"/>
</dbReference>
<sequence length="533" mass="58000">MDITGDAFSRARYLLSRPTPADDGAGTPAVPAVQEMLDALPGSVTFLLPVRDADGEVVDFRIAAASPEAVDIGGRRGGNLVGLSVVETYPTVVGTELWHGYLRALATGGRWEGEPFQYEEVLAGIPRLSRFAVRAAACRGGLVVSWARLDSGEREQRRLTVMQRLGGMGWADWDLVRDVITWSEQTYAVFDRDPELGPMTLEELPRHVLAEDLPALGETVQRLLGDGEPIDHTFRITTPAGQVRHVRIVAEAESDAHGNPVEVHGFFQDRTAEKQAEQRLLDQERTALAQQTRLTSERQLAARLQHALLPLDQRSLLLAGLTVDVSYRPQQQDLDVGGDWYSAIELPDGSALLVVGDVAGHGLDAVATMAQLRFSAKSMAITAGIPPQTILGRLNTLLLHTAQQNPTTATMILARYEPDTAKLTWARAGHPPPLLVRRGRARYLPLPEGILLGATATPRYEAATLTLEPGDHLLIYTDGLIEQRGQALDEGLARLASTAEACVGHPRPLDGILDELDPARGRRDDICVLHIAR</sequence>
<evidence type="ECO:0000256" key="1">
    <source>
        <dbReference type="ARBA" id="ARBA00022801"/>
    </source>
</evidence>
<proteinExistence type="predicted"/>
<dbReference type="Gene3D" id="2.10.70.100">
    <property type="match status" value="1"/>
</dbReference>
<keyword evidence="4" id="KW-1185">Reference proteome</keyword>
<accession>A0ABP9EH21</accession>
<dbReference type="InterPro" id="IPR013655">
    <property type="entry name" value="PAS_fold_3"/>
</dbReference>
<dbReference type="InterPro" id="IPR036457">
    <property type="entry name" value="PPM-type-like_dom_sf"/>
</dbReference>
<dbReference type="InterPro" id="IPR000700">
    <property type="entry name" value="PAS-assoc_C"/>
</dbReference>
<dbReference type="Proteomes" id="UP001501752">
    <property type="component" value="Unassembled WGS sequence"/>
</dbReference>
<evidence type="ECO:0000313" key="3">
    <source>
        <dbReference type="EMBL" id="GAA4877430.1"/>
    </source>
</evidence>
<feature type="domain" description="PAC" evidence="2">
    <location>
        <begin position="230"/>
        <end position="282"/>
    </location>
</feature>
<keyword evidence="1" id="KW-0378">Hydrolase</keyword>
<dbReference type="InterPro" id="IPR035965">
    <property type="entry name" value="PAS-like_dom_sf"/>
</dbReference>
<dbReference type="InterPro" id="IPR001932">
    <property type="entry name" value="PPM-type_phosphatase-like_dom"/>
</dbReference>
<dbReference type="PROSITE" id="PS50113">
    <property type="entry name" value="PAC"/>
    <property type="match status" value="1"/>
</dbReference>
<dbReference type="Gene3D" id="3.60.40.10">
    <property type="entry name" value="PPM-type phosphatase domain"/>
    <property type="match status" value="1"/>
</dbReference>
<evidence type="ECO:0000313" key="4">
    <source>
        <dbReference type="Proteomes" id="UP001501752"/>
    </source>
</evidence>
<dbReference type="InterPro" id="IPR052016">
    <property type="entry name" value="Bact_Sigma-Reg"/>
</dbReference>
<protein>
    <recommendedName>
        <fullName evidence="2">PAC domain-containing protein</fullName>
    </recommendedName>
</protein>
<dbReference type="SUPFAM" id="SSF81606">
    <property type="entry name" value="PP2C-like"/>
    <property type="match status" value="1"/>
</dbReference>
<dbReference type="SMART" id="SM00331">
    <property type="entry name" value="PP2C_SIG"/>
    <property type="match status" value="1"/>
</dbReference>
<name>A0ABP9EH21_9ACTN</name>
<evidence type="ECO:0000259" key="2">
    <source>
        <dbReference type="PROSITE" id="PS50113"/>
    </source>
</evidence>
<reference evidence="4" key="1">
    <citation type="journal article" date="2019" name="Int. J. Syst. Evol. Microbiol.">
        <title>The Global Catalogue of Microorganisms (GCM) 10K type strain sequencing project: providing services to taxonomists for standard genome sequencing and annotation.</title>
        <authorList>
            <consortium name="The Broad Institute Genomics Platform"/>
            <consortium name="The Broad Institute Genome Sequencing Center for Infectious Disease"/>
            <person name="Wu L."/>
            <person name="Ma J."/>
        </authorList>
    </citation>
    <scope>NUCLEOTIDE SEQUENCE [LARGE SCALE GENOMIC DNA]</scope>
    <source>
        <strain evidence="4">JCM 13006</strain>
    </source>
</reference>
<dbReference type="RefSeq" id="WP_345700623.1">
    <property type="nucleotide sequence ID" value="NZ_BAABIS010000001.1"/>
</dbReference>
<dbReference type="SMART" id="SM00086">
    <property type="entry name" value="PAC"/>
    <property type="match status" value="1"/>
</dbReference>
<dbReference type="Pfam" id="PF07228">
    <property type="entry name" value="SpoIIE"/>
    <property type="match status" value="1"/>
</dbReference>
<dbReference type="PANTHER" id="PTHR43156">
    <property type="entry name" value="STAGE II SPORULATION PROTEIN E-RELATED"/>
    <property type="match status" value="1"/>
</dbReference>
<dbReference type="PANTHER" id="PTHR43156:SF2">
    <property type="entry name" value="STAGE II SPORULATION PROTEIN E"/>
    <property type="match status" value="1"/>
</dbReference>
<dbReference type="InterPro" id="IPR001610">
    <property type="entry name" value="PAC"/>
</dbReference>
<dbReference type="Pfam" id="PF08447">
    <property type="entry name" value="PAS_3"/>
    <property type="match status" value="1"/>
</dbReference>
<comment type="caution">
    <text evidence="3">The sequence shown here is derived from an EMBL/GenBank/DDBJ whole genome shotgun (WGS) entry which is preliminary data.</text>
</comment>
<dbReference type="EMBL" id="BAABIS010000001">
    <property type="protein sequence ID" value="GAA4877430.1"/>
    <property type="molecule type" value="Genomic_DNA"/>
</dbReference>
<dbReference type="Gene3D" id="3.30.450.20">
    <property type="entry name" value="PAS domain"/>
    <property type="match status" value="1"/>
</dbReference>